<feature type="transmembrane region" description="Helical" evidence="4">
    <location>
        <begin position="451"/>
        <end position="474"/>
    </location>
</feature>
<dbReference type="InterPro" id="IPR000884">
    <property type="entry name" value="TSP1_rpt"/>
</dbReference>
<dbReference type="GO" id="GO:0031012">
    <property type="term" value="C:extracellular matrix"/>
    <property type="evidence" value="ECO:0007669"/>
    <property type="project" value="TreeGrafter"/>
</dbReference>
<protein>
    <submittedName>
        <fullName evidence="6">Putative thrombospondin type-1 domain-containing protein 7B</fullName>
    </submittedName>
</protein>
<keyword evidence="4" id="KW-0812">Transmembrane</keyword>
<dbReference type="AlphaFoldDB" id="A0A2G8K150"/>
<keyword evidence="4" id="KW-0472">Membrane</keyword>
<gene>
    <name evidence="6" type="ORF">BSL78_21428</name>
</gene>
<keyword evidence="2" id="KW-1015">Disulfide bond</keyword>
<evidence type="ECO:0000256" key="3">
    <source>
        <dbReference type="ARBA" id="ARBA00023180"/>
    </source>
</evidence>
<sequence>MNPSLISGDCVVSEWSEFTPCSSDCDPVGYKNRSRTVIRDPAENGQPCGDLSEVVDCDVESCQASKHKLETSVWTECQPHHGDCGPGVQWQVISCMNEVTGLPVSVDWCNQSHEVQEQACFIHCPIDCEYGSLSQWSPCTHHCGIEGVQTRSRQLLTEAKYGGRTCVRQLNQTGPCNIKPCFTYQWLKEPWGACLFDSFTGCGVGVETRRVECLRSDGLSVALEFCILPEDAAIKLSNDVVRELNMSSLDVLSSRTCEKPCPGDCVVSDWSEFSSCFGSCFDSSIAGNQTRSRHIVAMPSPDGFQCPKDTVESKPCSSKHCPEFSWMSGPWNMEEGIRDVWCQMKGTSVSNVTGGCIEGKRPPSSQRCRDPLCAAHGSVCDAGYCKCQEGFEGDGLVCYPLEGCRDNTDCLEVLEETYCAKGGVCRCERTYDLREGTCRVPYARRHTNKTWVWFVIAGCCLVALLILMAAIYCVSRAEKGGFEPLSQNGAEGGPLPADNDPEFIKMSMLENQLGDS</sequence>
<dbReference type="InterPro" id="IPR044004">
    <property type="entry name" value="TSP1_spondin_dom"/>
</dbReference>
<proteinExistence type="predicted"/>
<dbReference type="SMART" id="SM00209">
    <property type="entry name" value="TSP1"/>
    <property type="match status" value="3"/>
</dbReference>
<evidence type="ECO:0000313" key="6">
    <source>
        <dbReference type="EMBL" id="PIK41728.1"/>
    </source>
</evidence>
<dbReference type="Gene3D" id="2.20.100.10">
    <property type="entry name" value="Thrombospondin type-1 (TSP1) repeat"/>
    <property type="match status" value="3"/>
</dbReference>
<comment type="caution">
    <text evidence="6">The sequence shown here is derived from an EMBL/GenBank/DDBJ whole genome shotgun (WGS) entry which is preliminary data.</text>
</comment>
<name>A0A2G8K150_STIJA</name>
<keyword evidence="7" id="KW-1185">Reference proteome</keyword>
<dbReference type="PROSITE" id="PS50092">
    <property type="entry name" value="TSP1"/>
    <property type="match status" value="3"/>
</dbReference>
<accession>A0A2G8K150</accession>
<evidence type="ECO:0000256" key="2">
    <source>
        <dbReference type="ARBA" id="ARBA00023157"/>
    </source>
</evidence>
<dbReference type="Proteomes" id="UP000230750">
    <property type="component" value="Unassembled WGS sequence"/>
</dbReference>
<evidence type="ECO:0000313" key="7">
    <source>
        <dbReference type="Proteomes" id="UP000230750"/>
    </source>
</evidence>
<dbReference type="FunFam" id="2.20.100.10:FF:000019">
    <property type="entry name" value="Thrombospondin type 1 domain containing 7A"/>
    <property type="match status" value="1"/>
</dbReference>
<dbReference type="SUPFAM" id="SSF82895">
    <property type="entry name" value="TSP-1 type 1 repeat"/>
    <property type="match status" value="3"/>
</dbReference>
<dbReference type="EMBL" id="MRZV01000993">
    <property type="protein sequence ID" value="PIK41728.1"/>
    <property type="molecule type" value="Genomic_DNA"/>
</dbReference>
<evidence type="ECO:0000259" key="5">
    <source>
        <dbReference type="Pfam" id="PF19028"/>
    </source>
</evidence>
<keyword evidence="4" id="KW-1133">Transmembrane helix</keyword>
<dbReference type="InterPro" id="IPR036383">
    <property type="entry name" value="TSP1_rpt_sf"/>
</dbReference>
<evidence type="ECO:0000256" key="1">
    <source>
        <dbReference type="ARBA" id="ARBA00022729"/>
    </source>
</evidence>
<keyword evidence="3" id="KW-0325">Glycoprotein</keyword>
<dbReference type="OrthoDB" id="5814848at2759"/>
<dbReference type="FunFam" id="2.20.100.10:FF:000027">
    <property type="entry name" value="Thrombospondin type 1 domain containing 7A"/>
    <property type="match status" value="1"/>
</dbReference>
<organism evidence="6 7">
    <name type="scientific">Stichopus japonicus</name>
    <name type="common">Sea cucumber</name>
    <dbReference type="NCBI Taxonomy" id="307972"/>
    <lineage>
        <taxon>Eukaryota</taxon>
        <taxon>Metazoa</taxon>
        <taxon>Echinodermata</taxon>
        <taxon>Eleutherozoa</taxon>
        <taxon>Echinozoa</taxon>
        <taxon>Holothuroidea</taxon>
        <taxon>Aspidochirotacea</taxon>
        <taxon>Aspidochirotida</taxon>
        <taxon>Stichopodidae</taxon>
        <taxon>Apostichopus</taxon>
    </lineage>
</organism>
<dbReference type="PANTHER" id="PTHR11311">
    <property type="entry name" value="SPONDIN"/>
    <property type="match status" value="1"/>
</dbReference>
<dbReference type="InterPro" id="IPR051418">
    <property type="entry name" value="Spondin/Thrombospondin_T1"/>
</dbReference>
<evidence type="ECO:0000256" key="4">
    <source>
        <dbReference type="SAM" id="Phobius"/>
    </source>
</evidence>
<dbReference type="STRING" id="307972.A0A2G8K150"/>
<feature type="domain" description="Spondin-like TSP1" evidence="5">
    <location>
        <begin position="10"/>
        <end position="62"/>
    </location>
</feature>
<dbReference type="GO" id="GO:0007155">
    <property type="term" value="P:cell adhesion"/>
    <property type="evidence" value="ECO:0007669"/>
    <property type="project" value="TreeGrafter"/>
</dbReference>
<keyword evidence="1" id="KW-0732">Signal</keyword>
<feature type="domain" description="Spondin-like TSP1" evidence="5">
    <location>
        <begin position="265"/>
        <end position="321"/>
    </location>
</feature>
<feature type="domain" description="Spondin-like TSP1" evidence="5">
    <location>
        <begin position="128"/>
        <end position="181"/>
    </location>
</feature>
<dbReference type="Pfam" id="PF19028">
    <property type="entry name" value="TSP1_spondin"/>
    <property type="match status" value="3"/>
</dbReference>
<reference evidence="6 7" key="1">
    <citation type="journal article" date="2017" name="PLoS Biol.">
        <title>The sea cucumber genome provides insights into morphological evolution and visceral regeneration.</title>
        <authorList>
            <person name="Zhang X."/>
            <person name="Sun L."/>
            <person name="Yuan J."/>
            <person name="Sun Y."/>
            <person name="Gao Y."/>
            <person name="Zhang L."/>
            <person name="Li S."/>
            <person name="Dai H."/>
            <person name="Hamel J.F."/>
            <person name="Liu C."/>
            <person name="Yu Y."/>
            <person name="Liu S."/>
            <person name="Lin W."/>
            <person name="Guo K."/>
            <person name="Jin S."/>
            <person name="Xu P."/>
            <person name="Storey K.B."/>
            <person name="Huan P."/>
            <person name="Zhang T."/>
            <person name="Zhou Y."/>
            <person name="Zhang J."/>
            <person name="Lin C."/>
            <person name="Li X."/>
            <person name="Xing L."/>
            <person name="Huo D."/>
            <person name="Sun M."/>
            <person name="Wang L."/>
            <person name="Mercier A."/>
            <person name="Li F."/>
            <person name="Yang H."/>
            <person name="Xiang J."/>
        </authorList>
    </citation>
    <scope>NUCLEOTIDE SEQUENCE [LARGE SCALE GENOMIC DNA]</scope>
    <source>
        <strain evidence="6">Shaxun</strain>
        <tissue evidence="6">Muscle</tissue>
    </source>
</reference>
<dbReference type="PANTHER" id="PTHR11311:SF31">
    <property type="entry name" value="SPONDIN-LIKE TSP1 DOMAIN-CONTAINING PROTEIN"/>
    <property type="match status" value="1"/>
</dbReference>